<dbReference type="SMART" id="SM00448">
    <property type="entry name" value="REC"/>
    <property type="match status" value="1"/>
</dbReference>
<proteinExistence type="predicted"/>
<protein>
    <submittedName>
        <fullName evidence="4">Two component transcriptional regulator, LytTR family</fullName>
    </submittedName>
</protein>
<dbReference type="EMBL" id="CP002691">
    <property type="protein sequence ID" value="AEE52693.1"/>
    <property type="molecule type" value="Genomic_DNA"/>
</dbReference>
<keyword evidence="5" id="KW-1185">Reference proteome</keyword>
<keyword evidence="1" id="KW-0597">Phosphoprotein</keyword>
<organism evidence="4 5">
    <name type="scientific">Haliscomenobacter hydrossis (strain ATCC 27775 / DSM 1100 / LMG 10767 / O)</name>
    <dbReference type="NCBI Taxonomy" id="760192"/>
    <lineage>
        <taxon>Bacteria</taxon>
        <taxon>Pseudomonadati</taxon>
        <taxon>Bacteroidota</taxon>
        <taxon>Saprospiria</taxon>
        <taxon>Saprospirales</taxon>
        <taxon>Haliscomenobacteraceae</taxon>
        <taxon>Haliscomenobacter</taxon>
    </lineage>
</organism>
<dbReference type="InterPro" id="IPR007492">
    <property type="entry name" value="LytTR_DNA-bd_dom"/>
</dbReference>
<feature type="domain" description="HTH LytTR-type" evidence="3">
    <location>
        <begin position="149"/>
        <end position="247"/>
    </location>
</feature>
<dbReference type="HOGENOM" id="CLU_000445_14_1_10"/>
<evidence type="ECO:0000313" key="4">
    <source>
        <dbReference type="EMBL" id="AEE52693.1"/>
    </source>
</evidence>
<dbReference type="InterPro" id="IPR001789">
    <property type="entry name" value="Sig_transdc_resp-reg_receiver"/>
</dbReference>
<dbReference type="GO" id="GO:0000156">
    <property type="term" value="F:phosphorelay response regulator activity"/>
    <property type="evidence" value="ECO:0007669"/>
    <property type="project" value="InterPro"/>
</dbReference>
<dbReference type="SUPFAM" id="SSF52172">
    <property type="entry name" value="CheY-like"/>
    <property type="match status" value="1"/>
</dbReference>
<evidence type="ECO:0000313" key="5">
    <source>
        <dbReference type="Proteomes" id="UP000008461"/>
    </source>
</evidence>
<dbReference type="GO" id="GO:0003677">
    <property type="term" value="F:DNA binding"/>
    <property type="evidence" value="ECO:0007669"/>
    <property type="project" value="InterPro"/>
</dbReference>
<dbReference type="Pfam" id="PF04397">
    <property type="entry name" value="LytTR"/>
    <property type="match status" value="1"/>
</dbReference>
<evidence type="ECO:0000259" key="2">
    <source>
        <dbReference type="PROSITE" id="PS50110"/>
    </source>
</evidence>
<dbReference type="PANTHER" id="PTHR37299:SF1">
    <property type="entry name" value="STAGE 0 SPORULATION PROTEIN A HOMOLOG"/>
    <property type="match status" value="1"/>
</dbReference>
<dbReference type="SMART" id="SM00850">
    <property type="entry name" value="LytTR"/>
    <property type="match status" value="1"/>
</dbReference>
<dbReference type="KEGG" id="hhy:Halhy_4863"/>
<feature type="domain" description="Response regulatory" evidence="2">
    <location>
        <begin position="3"/>
        <end position="119"/>
    </location>
</feature>
<dbReference type="PROSITE" id="PS50110">
    <property type="entry name" value="RESPONSE_REGULATORY"/>
    <property type="match status" value="1"/>
</dbReference>
<reference evidence="4 5" key="1">
    <citation type="journal article" date="2011" name="Stand. Genomic Sci.">
        <title>Complete genome sequence of Haliscomenobacter hydrossis type strain (O).</title>
        <authorList>
            <consortium name="US DOE Joint Genome Institute (JGI-PGF)"/>
            <person name="Daligault H."/>
            <person name="Lapidus A."/>
            <person name="Zeytun A."/>
            <person name="Nolan M."/>
            <person name="Lucas S."/>
            <person name="Del Rio T.G."/>
            <person name="Tice H."/>
            <person name="Cheng J.F."/>
            <person name="Tapia R."/>
            <person name="Han C."/>
            <person name="Goodwin L."/>
            <person name="Pitluck S."/>
            <person name="Liolios K."/>
            <person name="Pagani I."/>
            <person name="Ivanova N."/>
            <person name="Huntemann M."/>
            <person name="Mavromatis K."/>
            <person name="Mikhailova N."/>
            <person name="Pati A."/>
            <person name="Chen A."/>
            <person name="Palaniappan K."/>
            <person name="Land M."/>
            <person name="Hauser L."/>
            <person name="Brambilla E.M."/>
            <person name="Rohde M."/>
            <person name="Verbarg S."/>
            <person name="Goker M."/>
            <person name="Bristow J."/>
            <person name="Eisen J.A."/>
            <person name="Markowitz V."/>
            <person name="Hugenholtz P."/>
            <person name="Kyrpides N.C."/>
            <person name="Klenk H.P."/>
            <person name="Woyke T."/>
        </authorList>
    </citation>
    <scope>NUCLEOTIDE SEQUENCE [LARGE SCALE GENOMIC DNA]</scope>
    <source>
        <strain evidence="5">ATCC 27775 / DSM 1100 / LMG 10767 / O</strain>
    </source>
</reference>
<reference key="2">
    <citation type="submission" date="2011-04" db="EMBL/GenBank/DDBJ databases">
        <title>Complete sequence of chromosome of Haliscomenobacter hydrossis DSM 1100.</title>
        <authorList>
            <consortium name="US DOE Joint Genome Institute (JGI-PGF)"/>
            <person name="Lucas S."/>
            <person name="Han J."/>
            <person name="Lapidus A."/>
            <person name="Bruce D."/>
            <person name="Goodwin L."/>
            <person name="Pitluck S."/>
            <person name="Peters L."/>
            <person name="Kyrpides N."/>
            <person name="Mavromatis K."/>
            <person name="Ivanova N."/>
            <person name="Ovchinnikova G."/>
            <person name="Pagani I."/>
            <person name="Daligault H."/>
            <person name="Detter J.C."/>
            <person name="Han C."/>
            <person name="Land M."/>
            <person name="Hauser L."/>
            <person name="Markowitz V."/>
            <person name="Cheng J.-F."/>
            <person name="Hugenholtz P."/>
            <person name="Woyke T."/>
            <person name="Wu D."/>
            <person name="Verbarg S."/>
            <person name="Frueling A."/>
            <person name="Brambilla E."/>
            <person name="Klenk H.-P."/>
            <person name="Eisen J.A."/>
        </authorList>
    </citation>
    <scope>NUCLEOTIDE SEQUENCE</scope>
    <source>
        <strain>DSM 1100</strain>
    </source>
</reference>
<dbReference type="OrthoDB" id="1646880at2"/>
<dbReference type="InterPro" id="IPR046947">
    <property type="entry name" value="LytR-like"/>
</dbReference>
<sequence length="248" mass="28173">MIDILIVEDEPIIAKDLMYTLKDLGYGITAVCRNHQEALEAVNQQKSDLIICDIHLEGDDWDGIRIAQEIRRNHDQPIVFLTALADASTIARAASVEPDAYLVKPFEERTLYAAIELAINKFSARKALVQERAAKSPAIDTLPFIAGNFFIKDKKRLIKVSAADIYWIKADGAYSQLTTGSQQFFLSTNLGTIEEKLRGNSFVRVHRSYLVNFQHIDVIEEDVLSVGTERIPLGKNYREEFYRRLQQL</sequence>
<dbReference type="PANTHER" id="PTHR37299">
    <property type="entry name" value="TRANSCRIPTIONAL REGULATOR-RELATED"/>
    <property type="match status" value="1"/>
</dbReference>
<evidence type="ECO:0000259" key="3">
    <source>
        <dbReference type="PROSITE" id="PS50930"/>
    </source>
</evidence>
<dbReference type="InterPro" id="IPR011006">
    <property type="entry name" value="CheY-like_superfamily"/>
</dbReference>
<evidence type="ECO:0000256" key="1">
    <source>
        <dbReference type="PROSITE-ProRule" id="PRU00169"/>
    </source>
</evidence>
<dbReference type="eggNOG" id="COG3279">
    <property type="taxonomic scope" value="Bacteria"/>
</dbReference>
<dbReference type="Gene3D" id="2.40.50.1020">
    <property type="entry name" value="LytTr DNA-binding domain"/>
    <property type="match status" value="1"/>
</dbReference>
<dbReference type="RefSeq" id="WP_013767230.1">
    <property type="nucleotide sequence ID" value="NC_015510.1"/>
</dbReference>
<dbReference type="PROSITE" id="PS50930">
    <property type="entry name" value="HTH_LYTTR"/>
    <property type="match status" value="1"/>
</dbReference>
<dbReference type="AlphaFoldDB" id="F4KZ06"/>
<feature type="modified residue" description="4-aspartylphosphate" evidence="1">
    <location>
        <position position="53"/>
    </location>
</feature>
<gene>
    <name evidence="4" type="ordered locus">Halhy_4863</name>
</gene>
<dbReference type="CDD" id="cd17534">
    <property type="entry name" value="REC_DC-like"/>
    <property type="match status" value="1"/>
</dbReference>
<accession>F4KZ06</accession>
<dbReference type="Proteomes" id="UP000008461">
    <property type="component" value="Chromosome"/>
</dbReference>
<dbReference type="Pfam" id="PF00072">
    <property type="entry name" value="Response_reg"/>
    <property type="match status" value="1"/>
</dbReference>
<name>F4KZ06_HALH1</name>
<dbReference type="Gene3D" id="3.40.50.2300">
    <property type="match status" value="1"/>
</dbReference>
<dbReference type="STRING" id="760192.Halhy_4863"/>